<accession>A0AAN9V0S7</accession>
<evidence type="ECO:0000256" key="11">
    <source>
        <dbReference type="ARBA" id="ARBA00023136"/>
    </source>
</evidence>
<keyword evidence="11 17" id="KW-0472">Membrane</keyword>
<gene>
    <name evidence="19" type="ORF">R5R35_013620</name>
</gene>
<evidence type="ECO:0000256" key="1">
    <source>
        <dbReference type="ARBA" id="ARBA00001962"/>
    </source>
</evidence>
<dbReference type="EMBL" id="JAZDUA010001498">
    <property type="protein sequence ID" value="KAK7788250.1"/>
    <property type="molecule type" value="Genomic_DNA"/>
</dbReference>
<evidence type="ECO:0000256" key="7">
    <source>
        <dbReference type="ARBA" id="ARBA00022989"/>
    </source>
</evidence>
<dbReference type="Proteomes" id="UP001378592">
    <property type="component" value="Unassembled WGS sequence"/>
</dbReference>
<dbReference type="GO" id="GO:0016020">
    <property type="term" value="C:membrane"/>
    <property type="evidence" value="ECO:0007669"/>
    <property type="project" value="UniProtKB-SubCell"/>
</dbReference>
<evidence type="ECO:0000256" key="3">
    <source>
        <dbReference type="ARBA" id="ARBA00004972"/>
    </source>
</evidence>
<comment type="cofactor">
    <cofactor evidence="1">
        <name>Fe cation</name>
        <dbReference type="ChEBI" id="CHEBI:24875"/>
    </cofactor>
</comment>
<comment type="pathway">
    <text evidence="12">Steroid hormone biosynthesis; dafachronic acid biosynthesis.</text>
</comment>
<organism evidence="19 20">
    <name type="scientific">Gryllus longicercus</name>
    <dbReference type="NCBI Taxonomy" id="2509291"/>
    <lineage>
        <taxon>Eukaryota</taxon>
        <taxon>Metazoa</taxon>
        <taxon>Ecdysozoa</taxon>
        <taxon>Arthropoda</taxon>
        <taxon>Hexapoda</taxon>
        <taxon>Insecta</taxon>
        <taxon>Pterygota</taxon>
        <taxon>Neoptera</taxon>
        <taxon>Polyneoptera</taxon>
        <taxon>Orthoptera</taxon>
        <taxon>Ensifera</taxon>
        <taxon>Gryllidea</taxon>
        <taxon>Grylloidea</taxon>
        <taxon>Gryllidae</taxon>
        <taxon>Gryllinae</taxon>
        <taxon>Gryllus</taxon>
    </lineage>
</organism>
<dbReference type="GO" id="GO:0008203">
    <property type="term" value="P:cholesterol metabolic process"/>
    <property type="evidence" value="ECO:0007669"/>
    <property type="project" value="InterPro"/>
</dbReference>
<evidence type="ECO:0000256" key="4">
    <source>
        <dbReference type="ARBA" id="ARBA00022692"/>
    </source>
</evidence>
<keyword evidence="7 17" id="KW-1133">Transmembrane helix</keyword>
<dbReference type="Gene3D" id="3.90.380.10">
    <property type="entry name" value="Naphthalene 1,2-dioxygenase Alpha Subunit, Chain A, domain 1"/>
    <property type="match status" value="1"/>
</dbReference>
<keyword evidence="20" id="KW-1185">Reference proteome</keyword>
<evidence type="ECO:0000313" key="20">
    <source>
        <dbReference type="Proteomes" id="UP001378592"/>
    </source>
</evidence>
<dbReference type="PANTHER" id="PTHR21266">
    <property type="entry name" value="IRON-SULFUR DOMAIN CONTAINING PROTEIN"/>
    <property type="match status" value="1"/>
</dbReference>
<dbReference type="SUPFAM" id="SSF55961">
    <property type="entry name" value="Bet v1-like"/>
    <property type="match status" value="1"/>
</dbReference>
<feature type="domain" description="Rieske" evidence="18">
    <location>
        <begin position="91"/>
        <end position="195"/>
    </location>
</feature>
<dbReference type="Pfam" id="PF00355">
    <property type="entry name" value="Rieske"/>
    <property type="match status" value="1"/>
</dbReference>
<name>A0AAN9V0S7_9ORTH</name>
<reference evidence="19 20" key="1">
    <citation type="submission" date="2024-03" db="EMBL/GenBank/DDBJ databases">
        <title>The genome assembly and annotation of the cricket Gryllus longicercus Weissman &amp; Gray.</title>
        <authorList>
            <person name="Szrajer S."/>
            <person name="Gray D."/>
            <person name="Ylla G."/>
        </authorList>
    </citation>
    <scope>NUCLEOTIDE SEQUENCE [LARGE SCALE GENOMIC DNA]</scope>
    <source>
        <strain evidence="19">DAG 2021-001</strain>
        <tissue evidence="19">Whole body minus gut</tissue>
    </source>
</reference>
<dbReference type="InterPro" id="IPR036922">
    <property type="entry name" value="Rieske_2Fe-2S_sf"/>
</dbReference>
<keyword evidence="8" id="KW-0560">Oxidoreductase</keyword>
<dbReference type="GO" id="GO:0170056">
    <property type="term" value="F:cholesterol 7-desaturase [NAD(P)H] activity"/>
    <property type="evidence" value="ECO:0007669"/>
    <property type="project" value="UniProtKB-EC"/>
</dbReference>
<evidence type="ECO:0000259" key="18">
    <source>
        <dbReference type="PROSITE" id="PS51296"/>
    </source>
</evidence>
<comment type="pathway">
    <text evidence="3">Hormone biosynthesis.</text>
</comment>
<dbReference type="PANTHER" id="PTHR21266:SF32">
    <property type="entry name" value="CHOLESTEROL 7-DESATURASE NVD"/>
    <property type="match status" value="1"/>
</dbReference>
<evidence type="ECO:0000256" key="14">
    <source>
        <dbReference type="ARBA" id="ARBA00026095"/>
    </source>
</evidence>
<comment type="subcellular location">
    <subcellularLocation>
        <location evidence="2">Membrane</location>
    </subcellularLocation>
</comment>
<dbReference type="GO" id="GO:0051537">
    <property type="term" value="F:2 iron, 2 sulfur cluster binding"/>
    <property type="evidence" value="ECO:0007669"/>
    <property type="project" value="UniProtKB-KW"/>
</dbReference>
<evidence type="ECO:0000256" key="5">
    <source>
        <dbReference type="ARBA" id="ARBA00022714"/>
    </source>
</evidence>
<comment type="catalytic activity">
    <reaction evidence="15">
        <text>cholesterol + NADH + O2 + H(+) = 7-dehydrocholesterol + NAD(+) + 2 H2O</text>
        <dbReference type="Rhea" id="RHEA:51644"/>
        <dbReference type="ChEBI" id="CHEBI:15377"/>
        <dbReference type="ChEBI" id="CHEBI:15378"/>
        <dbReference type="ChEBI" id="CHEBI:15379"/>
        <dbReference type="ChEBI" id="CHEBI:16113"/>
        <dbReference type="ChEBI" id="CHEBI:17759"/>
        <dbReference type="ChEBI" id="CHEBI:57540"/>
        <dbReference type="ChEBI" id="CHEBI:57945"/>
        <dbReference type="EC" id="1.14.19.21"/>
    </reaction>
    <physiologicalReaction direction="left-to-right" evidence="15">
        <dbReference type="Rhea" id="RHEA:51645"/>
    </physiologicalReaction>
</comment>
<keyword evidence="5" id="KW-0001">2Fe-2S</keyword>
<dbReference type="InterPro" id="IPR045605">
    <property type="entry name" value="KshA-like_C"/>
</dbReference>
<feature type="transmembrane region" description="Helical" evidence="17">
    <location>
        <begin position="17"/>
        <end position="37"/>
    </location>
</feature>
<evidence type="ECO:0000256" key="2">
    <source>
        <dbReference type="ARBA" id="ARBA00004370"/>
    </source>
</evidence>
<dbReference type="GO" id="GO:0005737">
    <property type="term" value="C:cytoplasm"/>
    <property type="evidence" value="ECO:0007669"/>
    <property type="project" value="TreeGrafter"/>
</dbReference>
<evidence type="ECO:0000256" key="9">
    <source>
        <dbReference type="ARBA" id="ARBA00023004"/>
    </source>
</evidence>
<dbReference type="PROSITE" id="PS51296">
    <property type="entry name" value="RIESKE"/>
    <property type="match status" value="1"/>
</dbReference>
<dbReference type="AlphaFoldDB" id="A0AAN9V0S7"/>
<comment type="catalytic activity">
    <reaction evidence="16">
        <text>cholesterol + NADPH + O2 + H(+) = 7-dehydrocholesterol + NADP(+) + 2 H2O</text>
        <dbReference type="Rhea" id="RHEA:45024"/>
        <dbReference type="ChEBI" id="CHEBI:15377"/>
        <dbReference type="ChEBI" id="CHEBI:15378"/>
        <dbReference type="ChEBI" id="CHEBI:15379"/>
        <dbReference type="ChEBI" id="CHEBI:16113"/>
        <dbReference type="ChEBI" id="CHEBI:17759"/>
        <dbReference type="ChEBI" id="CHEBI:57783"/>
        <dbReference type="ChEBI" id="CHEBI:58349"/>
        <dbReference type="EC" id="1.14.19.21"/>
    </reaction>
    <physiologicalReaction direction="left-to-right" evidence="16">
        <dbReference type="Rhea" id="RHEA:45025"/>
    </physiologicalReaction>
</comment>
<keyword evidence="9" id="KW-0408">Iron</keyword>
<evidence type="ECO:0000256" key="13">
    <source>
        <dbReference type="ARBA" id="ARBA00025729"/>
    </source>
</evidence>
<evidence type="ECO:0000313" key="19">
    <source>
        <dbReference type="EMBL" id="KAK7788250.1"/>
    </source>
</evidence>
<protein>
    <recommendedName>
        <fullName evidence="14">cholesterol 7-desaturase</fullName>
        <ecNumber evidence="14">1.14.19.21</ecNumber>
    </recommendedName>
</protein>
<dbReference type="GO" id="GO:0046872">
    <property type="term" value="F:metal ion binding"/>
    <property type="evidence" value="ECO:0007669"/>
    <property type="project" value="UniProtKB-KW"/>
</dbReference>
<dbReference type="InterPro" id="IPR050584">
    <property type="entry name" value="Cholesterol_7-desaturase"/>
</dbReference>
<evidence type="ECO:0000256" key="6">
    <source>
        <dbReference type="ARBA" id="ARBA00022723"/>
    </source>
</evidence>
<keyword evidence="4 17" id="KW-0812">Transmembrane</keyword>
<evidence type="ECO:0000256" key="12">
    <source>
        <dbReference type="ARBA" id="ARBA00025712"/>
    </source>
</evidence>
<evidence type="ECO:0000256" key="8">
    <source>
        <dbReference type="ARBA" id="ARBA00023002"/>
    </source>
</evidence>
<comment type="caution">
    <text evidence="19">The sequence shown here is derived from an EMBL/GenBank/DDBJ whole genome shotgun (WGS) entry which is preliminary data.</text>
</comment>
<evidence type="ECO:0000256" key="16">
    <source>
        <dbReference type="ARBA" id="ARBA00049548"/>
    </source>
</evidence>
<keyword evidence="6" id="KW-0479">Metal-binding</keyword>
<dbReference type="Gene3D" id="2.102.10.10">
    <property type="entry name" value="Rieske [2Fe-2S] iron-sulphur domain"/>
    <property type="match status" value="1"/>
</dbReference>
<dbReference type="SUPFAM" id="SSF50022">
    <property type="entry name" value="ISP domain"/>
    <property type="match status" value="1"/>
</dbReference>
<dbReference type="InterPro" id="IPR017941">
    <property type="entry name" value="Rieske_2Fe-2S"/>
</dbReference>
<dbReference type="Pfam" id="PF19298">
    <property type="entry name" value="KshA_C"/>
    <property type="match status" value="1"/>
</dbReference>
<sequence length="427" mass="47884">MAAAAAAQLAHLAPVDALGWVQALLAAAALFLVYRYLIRPLDYRRDLSDVGFGHVGGVAGAGVRHRRADVVRDVRRRRRVGALPPVYPNGWFALLESDALPAGEVRHVAALGENWAVLRTADGQAHVLDAYCPHLGANMAVGGAVRGDCLECPFHGWRFNAHDGRCAAVPYADKVPEFARVKRWESCEANGFVFVWYHAEGEPPSWQVEAVPQVARGEWLFRGRSEFLINSHIQEIPENGGDVAHLNAIHAPSLLGGGDLVRAQKLPFRFLRHVWAAAWAAQTEPGRTHLATMHLQHETRLLGKVRVLAMDVRAEQIGPAYVEMYLRSALGDLLIVQAVTPLEPLLQRVVHHVYAPPRLALFAPLLLLSEAIMFERDIMVWNHKKYEDKPLLVREDKTIQRHRRWYSQFYSENSPRHSFVSQNSLDW</sequence>
<comment type="similarity">
    <text evidence="13">Belongs to the cholesterol 7-desaturase family.</text>
</comment>
<keyword evidence="10" id="KW-0411">Iron-sulfur</keyword>
<evidence type="ECO:0000256" key="10">
    <source>
        <dbReference type="ARBA" id="ARBA00023014"/>
    </source>
</evidence>
<proteinExistence type="inferred from homology"/>
<evidence type="ECO:0000256" key="17">
    <source>
        <dbReference type="SAM" id="Phobius"/>
    </source>
</evidence>
<dbReference type="EC" id="1.14.19.21" evidence="14"/>
<evidence type="ECO:0000256" key="15">
    <source>
        <dbReference type="ARBA" id="ARBA00047853"/>
    </source>
</evidence>